<feature type="compositionally biased region" description="Basic and acidic residues" evidence="1">
    <location>
        <begin position="27"/>
        <end position="48"/>
    </location>
</feature>
<organism evidence="2 3">
    <name type="scientific">Streptomyces lydicamycinicus</name>
    <dbReference type="NCBI Taxonomy" id="1546107"/>
    <lineage>
        <taxon>Bacteria</taxon>
        <taxon>Bacillati</taxon>
        <taxon>Actinomycetota</taxon>
        <taxon>Actinomycetes</taxon>
        <taxon>Kitasatosporales</taxon>
        <taxon>Streptomycetaceae</taxon>
        <taxon>Streptomyces</taxon>
    </lineage>
</organism>
<dbReference type="EMBL" id="BBNO01000016">
    <property type="protein sequence ID" value="GAO13002.1"/>
    <property type="molecule type" value="Genomic_DNA"/>
</dbReference>
<keyword evidence="3" id="KW-1185">Reference proteome</keyword>
<reference evidence="2 3" key="2">
    <citation type="journal article" date="2015" name="Stand. Genomic Sci.">
        <title>Draft genome sequence of marine-derived Streptomyces sp. TP-A0598, a producer of anti-MRSA antibiotic lydicamycins.</title>
        <authorList>
            <person name="Komaki H."/>
            <person name="Ichikawa N."/>
            <person name="Hosoyama A."/>
            <person name="Fujita N."/>
            <person name="Igarashi Y."/>
        </authorList>
    </citation>
    <scope>NUCLEOTIDE SEQUENCE [LARGE SCALE GENOMIC DNA]</scope>
    <source>
        <strain evidence="2 3">NBRC 110027</strain>
    </source>
</reference>
<dbReference type="AlphaFoldDB" id="A0A0P4RGU6"/>
<feature type="region of interest" description="Disordered" evidence="1">
    <location>
        <begin position="22"/>
        <end position="48"/>
    </location>
</feature>
<dbReference type="SUPFAM" id="SSF46689">
    <property type="entry name" value="Homeodomain-like"/>
    <property type="match status" value="1"/>
</dbReference>
<dbReference type="Gene3D" id="1.10.10.60">
    <property type="entry name" value="Homeodomain-like"/>
    <property type="match status" value="1"/>
</dbReference>
<evidence type="ECO:0000313" key="3">
    <source>
        <dbReference type="Proteomes" id="UP000048965"/>
    </source>
</evidence>
<dbReference type="OrthoDB" id="3699740at2"/>
<sequence length="126" mass="13919">MTRFSSKTITAVARDLGVSPESQHGWVKRDRIDRGEGRSGKLTSGEREELERLRRQNIEQQTTIEILKRRGPLREGQRPVSEVCRFIAAEKAVYLVALLCRAGCGPFLVLRLAGRGGGSAGPDACR</sequence>
<protein>
    <submittedName>
        <fullName evidence="2">Transposase</fullName>
    </submittedName>
</protein>
<evidence type="ECO:0000256" key="1">
    <source>
        <dbReference type="SAM" id="MobiDB-lite"/>
    </source>
</evidence>
<dbReference type="InterPro" id="IPR009057">
    <property type="entry name" value="Homeodomain-like_sf"/>
</dbReference>
<name>A0A0P4RGU6_9ACTN</name>
<comment type="caution">
    <text evidence="2">The sequence shown here is derived from an EMBL/GenBank/DDBJ whole genome shotgun (WGS) entry which is preliminary data.</text>
</comment>
<dbReference type="Proteomes" id="UP000048965">
    <property type="component" value="Unassembled WGS sequence"/>
</dbReference>
<accession>A0A0P4RGU6</accession>
<gene>
    <name evidence="2" type="ORF">TPA0598_16_00060</name>
</gene>
<evidence type="ECO:0000313" key="2">
    <source>
        <dbReference type="EMBL" id="GAO13002.1"/>
    </source>
</evidence>
<proteinExistence type="predicted"/>
<dbReference type="RefSeq" id="WP_107070823.1">
    <property type="nucleotide sequence ID" value="NZ_BBNO01000016.1"/>
</dbReference>
<reference evidence="3" key="1">
    <citation type="submission" date="2014-09" db="EMBL/GenBank/DDBJ databases">
        <title>Whole genome shotgun sequence of Streptomyces sp. NBRC 110027.</title>
        <authorList>
            <person name="Komaki H."/>
            <person name="Ichikawa N."/>
            <person name="Katano-Makiyama Y."/>
            <person name="Hosoyama A."/>
            <person name="Hashimoto M."/>
            <person name="Uohara A."/>
            <person name="Kitahashi Y."/>
            <person name="Ohji S."/>
            <person name="Kimura A."/>
            <person name="Yamazoe A."/>
            <person name="Igarashi Y."/>
            <person name="Fujita N."/>
        </authorList>
    </citation>
    <scope>NUCLEOTIDE SEQUENCE [LARGE SCALE GENOMIC DNA]</scope>
    <source>
        <strain evidence="3">NBRC 110027</strain>
    </source>
</reference>